<comment type="miscellaneous">
    <text evidence="8">This enzyme catalyzes only one turnover and therefore is not strictly catalytic. According to one definition, an enzyme is a biocatalyst that acts repeatedly and over many reaction cycles.</text>
</comment>
<keyword evidence="4 8" id="KW-0808">Transferase</keyword>
<feature type="active site" description="Nucleophile; methyl group acceptor" evidence="8">
    <location>
        <position position="131"/>
    </location>
</feature>
<evidence type="ECO:0000313" key="11">
    <source>
        <dbReference type="EMBL" id="CCI51868.1"/>
    </source>
</evidence>
<dbReference type="InterPro" id="IPR023546">
    <property type="entry name" value="MGMT"/>
</dbReference>
<evidence type="ECO:0000256" key="2">
    <source>
        <dbReference type="ARBA" id="ARBA00022490"/>
    </source>
</evidence>
<dbReference type="PANTHER" id="PTHR10815:SF5">
    <property type="entry name" value="METHYLATED-DNA--PROTEIN-CYSTEINE METHYLTRANSFERASE"/>
    <property type="match status" value="1"/>
</dbReference>
<dbReference type="STRING" id="1193518.BN13_130010"/>
<keyword evidence="3 8" id="KW-0489">Methyltransferase</keyword>
<keyword evidence="2 8" id="KW-0963">Cytoplasm</keyword>
<accession>A0A077MB32</accession>
<dbReference type="SUPFAM" id="SSF46767">
    <property type="entry name" value="Methylated DNA-protein cysteine methyltransferase, C-terminal domain"/>
    <property type="match status" value="1"/>
</dbReference>
<comment type="catalytic activity">
    <reaction evidence="7 8">
        <text>a 6-O-methyl-2'-deoxyguanosine in DNA + L-cysteinyl-[protein] = S-methyl-L-cysteinyl-[protein] + a 2'-deoxyguanosine in DNA</text>
        <dbReference type="Rhea" id="RHEA:24000"/>
        <dbReference type="Rhea" id="RHEA-COMP:10131"/>
        <dbReference type="Rhea" id="RHEA-COMP:10132"/>
        <dbReference type="Rhea" id="RHEA-COMP:11367"/>
        <dbReference type="Rhea" id="RHEA-COMP:11368"/>
        <dbReference type="ChEBI" id="CHEBI:29950"/>
        <dbReference type="ChEBI" id="CHEBI:82612"/>
        <dbReference type="ChEBI" id="CHEBI:85445"/>
        <dbReference type="ChEBI" id="CHEBI:85448"/>
        <dbReference type="EC" id="2.1.1.63"/>
    </reaction>
</comment>
<evidence type="ECO:0000256" key="4">
    <source>
        <dbReference type="ARBA" id="ARBA00022679"/>
    </source>
</evidence>
<dbReference type="Pfam" id="PF01035">
    <property type="entry name" value="DNA_binding_1"/>
    <property type="match status" value="1"/>
</dbReference>
<comment type="subcellular location">
    <subcellularLocation>
        <location evidence="8">Cytoplasm</location>
    </subcellularLocation>
</comment>
<protein>
    <recommendedName>
        <fullName evidence="8">Methylated-DNA--protein-cysteine methyltransferase</fullName>
        <ecNumber evidence="8">2.1.1.63</ecNumber>
    </recommendedName>
    <alternativeName>
        <fullName evidence="8">6-O-methylguanine-DNA methyltransferase</fullName>
        <shortName evidence="8">MGMT</shortName>
    </alternativeName>
    <alternativeName>
        <fullName evidence="8">O-6-methylguanine-DNA-alkyltransferase</fullName>
    </alternativeName>
</protein>
<comment type="catalytic activity">
    <reaction evidence="1 8">
        <text>a 4-O-methyl-thymidine in DNA + L-cysteinyl-[protein] = a thymidine in DNA + S-methyl-L-cysteinyl-[protein]</text>
        <dbReference type="Rhea" id="RHEA:53428"/>
        <dbReference type="Rhea" id="RHEA-COMP:10131"/>
        <dbReference type="Rhea" id="RHEA-COMP:10132"/>
        <dbReference type="Rhea" id="RHEA-COMP:13555"/>
        <dbReference type="Rhea" id="RHEA-COMP:13556"/>
        <dbReference type="ChEBI" id="CHEBI:29950"/>
        <dbReference type="ChEBI" id="CHEBI:82612"/>
        <dbReference type="ChEBI" id="CHEBI:137386"/>
        <dbReference type="ChEBI" id="CHEBI:137387"/>
        <dbReference type="EC" id="2.1.1.63"/>
    </reaction>
</comment>
<dbReference type="SUPFAM" id="SSF53155">
    <property type="entry name" value="Methylated DNA-protein cysteine methyltransferase domain"/>
    <property type="match status" value="1"/>
</dbReference>
<evidence type="ECO:0000256" key="5">
    <source>
        <dbReference type="ARBA" id="ARBA00022763"/>
    </source>
</evidence>
<dbReference type="CDD" id="cd06445">
    <property type="entry name" value="ATase"/>
    <property type="match status" value="1"/>
</dbReference>
<dbReference type="Gene3D" id="1.10.10.10">
    <property type="entry name" value="Winged helix-like DNA-binding domain superfamily/Winged helix DNA-binding domain"/>
    <property type="match status" value="1"/>
</dbReference>
<dbReference type="GO" id="GO:0003908">
    <property type="term" value="F:methylated-DNA-[protein]-cysteine S-methyltransferase activity"/>
    <property type="evidence" value="ECO:0007669"/>
    <property type="project" value="UniProtKB-UniRule"/>
</dbReference>
<dbReference type="GO" id="GO:0005737">
    <property type="term" value="C:cytoplasm"/>
    <property type="evidence" value="ECO:0007669"/>
    <property type="project" value="UniProtKB-SubCell"/>
</dbReference>
<dbReference type="PANTHER" id="PTHR10815">
    <property type="entry name" value="METHYLATED-DNA--PROTEIN-CYSTEINE METHYLTRANSFERASE"/>
    <property type="match status" value="1"/>
</dbReference>
<dbReference type="PROSITE" id="PS00374">
    <property type="entry name" value="MGMT"/>
    <property type="match status" value="1"/>
</dbReference>
<dbReference type="InterPro" id="IPR036388">
    <property type="entry name" value="WH-like_DNA-bd_sf"/>
</dbReference>
<evidence type="ECO:0000313" key="12">
    <source>
        <dbReference type="Proteomes" id="UP000035720"/>
    </source>
</evidence>
<dbReference type="EMBL" id="CAJC01000035">
    <property type="protein sequence ID" value="CCI51868.1"/>
    <property type="molecule type" value="Genomic_DNA"/>
</dbReference>
<dbReference type="NCBIfam" id="TIGR00589">
    <property type="entry name" value="ogt"/>
    <property type="match status" value="1"/>
</dbReference>
<dbReference type="GO" id="GO:0006307">
    <property type="term" value="P:DNA alkylation repair"/>
    <property type="evidence" value="ECO:0007669"/>
    <property type="project" value="UniProtKB-UniRule"/>
</dbReference>
<name>A0A077MB32_9MICO</name>
<dbReference type="GO" id="GO:0032259">
    <property type="term" value="P:methylation"/>
    <property type="evidence" value="ECO:0007669"/>
    <property type="project" value="UniProtKB-KW"/>
</dbReference>
<dbReference type="EC" id="2.1.1.63" evidence="8"/>
<dbReference type="InterPro" id="IPR008332">
    <property type="entry name" value="MethylG_MeTrfase_N"/>
</dbReference>
<keyword evidence="6 8" id="KW-0234">DNA repair</keyword>
<feature type="domain" description="Methylated-DNA-[protein]-cysteine S-methyltransferase DNA binding" evidence="9">
    <location>
        <begin position="80"/>
        <end position="159"/>
    </location>
</feature>
<reference evidence="11 12" key="1">
    <citation type="journal article" date="2013" name="ISME J.">
        <title>A metabolic model for members of the genus Tetrasphaera involved in enhanced biological phosphorus removal.</title>
        <authorList>
            <person name="Kristiansen R."/>
            <person name="Nguyen H.T.T."/>
            <person name="Saunders A.M."/>
            <person name="Nielsen J.L."/>
            <person name="Wimmer R."/>
            <person name="Le V.Q."/>
            <person name="McIlroy S.J."/>
            <person name="Petrovski S."/>
            <person name="Seviour R.J."/>
            <person name="Calteau A."/>
            <person name="Nielsen K.L."/>
            <person name="Nielsen P.H."/>
        </authorList>
    </citation>
    <scope>NUCLEOTIDE SEQUENCE [LARGE SCALE GENOMIC DNA]</scope>
    <source>
        <strain evidence="11 12">Ben 74</strain>
    </source>
</reference>
<dbReference type="InterPro" id="IPR036217">
    <property type="entry name" value="MethylDNA_cys_MeTrfase_DNAb"/>
</dbReference>
<dbReference type="Gene3D" id="3.30.160.70">
    <property type="entry name" value="Methylated DNA-protein cysteine methyltransferase domain"/>
    <property type="match status" value="1"/>
</dbReference>
<dbReference type="InterPro" id="IPR036631">
    <property type="entry name" value="MGMT_N_sf"/>
</dbReference>
<evidence type="ECO:0000256" key="6">
    <source>
        <dbReference type="ARBA" id="ARBA00023204"/>
    </source>
</evidence>
<evidence type="ECO:0000259" key="9">
    <source>
        <dbReference type="Pfam" id="PF01035"/>
    </source>
</evidence>
<keyword evidence="12" id="KW-1185">Reference proteome</keyword>
<dbReference type="FunFam" id="1.10.10.10:FF:000337">
    <property type="entry name" value="Methylated-DNA--protein-cysteine methyltransferase"/>
    <property type="match status" value="1"/>
</dbReference>
<feature type="domain" description="Methylguanine DNA methyltransferase ribonuclease-like" evidence="10">
    <location>
        <begin position="6"/>
        <end position="76"/>
    </location>
</feature>
<dbReference type="AlphaFoldDB" id="A0A077MB32"/>
<evidence type="ECO:0000256" key="1">
    <source>
        <dbReference type="ARBA" id="ARBA00001286"/>
    </source>
</evidence>
<evidence type="ECO:0000256" key="7">
    <source>
        <dbReference type="ARBA" id="ARBA00049348"/>
    </source>
</evidence>
<dbReference type="Pfam" id="PF02870">
    <property type="entry name" value="Methyltransf_1N"/>
    <property type="match status" value="1"/>
</dbReference>
<comment type="function">
    <text evidence="8">Involved in the cellular defense against the biological effects of O6-methylguanine (O6-MeG) and O4-methylthymine (O4-MeT) in DNA. Repairs the methylated nucleobase in DNA by stoichiometrically transferring the methyl group to a cysteine residue in the enzyme. This is a suicide reaction: the enzyme is irreversibly inactivated.</text>
</comment>
<proteinExistence type="inferred from homology"/>
<comment type="similarity">
    <text evidence="8">Belongs to the MGMT family.</text>
</comment>
<evidence type="ECO:0000256" key="3">
    <source>
        <dbReference type="ARBA" id="ARBA00022603"/>
    </source>
</evidence>
<dbReference type="InterPro" id="IPR014048">
    <property type="entry name" value="MethylDNA_cys_MeTrfase_DNA-bd"/>
</dbReference>
<dbReference type="Proteomes" id="UP000035720">
    <property type="component" value="Unassembled WGS sequence"/>
</dbReference>
<sequence>MTVPVHTVIDSPIGPLTAVAEGEALTGLYFAPHRRRDRLPDFGPLVEPGELFRAVESQLRDYFAGRRREFDVPLAPRGDAFSQSVWALLRGIPYGETRSYGQLAQALGRPGAAQAVGAANGVNPISIIVPCHRVIGADGSLTGYAGGLDRKRFLLELERPEAEDDGRLF</sequence>
<dbReference type="InterPro" id="IPR001497">
    <property type="entry name" value="MethylDNA_cys_MeTrfase_AS"/>
</dbReference>
<keyword evidence="5 8" id="KW-0227">DNA damage</keyword>
<evidence type="ECO:0000259" key="10">
    <source>
        <dbReference type="Pfam" id="PF02870"/>
    </source>
</evidence>
<organism evidence="11 12">
    <name type="scientific">Nostocoides jenkinsii Ben 74</name>
    <dbReference type="NCBI Taxonomy" id="1193518"/>
    <lineage>
        <taxon>Bacteria</taxon>
        <taxon>Bacillati</taxon>
        <taxon>Actinomycetota</taxon>
        <taxon>Actinomycetes</taxon>
        <taxon>Micrococcales</taxon>
        <taxon>Intrasporangiaceae</taxon>
        <taxon>Nostocoides</taxon>
    </lineage>
</organism>
<comment type="caution">
    <text evidence="11">The sequence shown here is derived from an EMBL/GenBank/DDBJ whole genome shotgun (WGS) entry which is preliminary data.</text>
</comment>
<dbReference type="HAMAP" id="MF_00772">
    <property type="entry name" value="OGT"/>
    <property type="match status" value="1"/>
</dbReference>
<evidence type="ECO:0000256" key="8">
    <source>
        <dbReference type="HAMAP-Rule" id="MF_00772"/>
    </source>
</evidence>
<gene>
    <name evidence="11" type="primary">ogt</name>
    <name evidence="11" type="ORF">BN13_130010</name>
</gene>